<evidence type="ECO:0000256" key="3">
    <source>
        <dbReference type="SAM" id="SignalP"/>
    </source>
</evidence>
<dbReference type="Pfam" id="PF00028">
    <property type="entry name" value="Cadherin"/>
    <property type="match status" value="2"/>
</dbReference>
<dbReference type="GO" id="GO:0005886">
    <property type="term" value="C:plasma membrane"/>
    <property type="evidence" value="ECO:0007669"/>
    <property type="project" value="UniProtKB-SubCell"/>
</dbReference>
<dbReference type="Proteomes" id="UP000215027">
    <property type="component" value="Chromosome I"/>
</dbReference>
<dbReference type="InterPro" id="IPR015919">
    <property type="entry name" value="Cadherin-like_sf"/>
</dbReference>
<dbReference type="InterPro" id="IPR010221">
    <property type="entry name" value="VCBS_dom"/>
</dbReference>
<accession>A0A160T4Q3</accession>
<dbReference type="CDD" id="cd11304">
    <property type="entry name" value="Cadherin_repeat"/>
    <property type="match status" value="4"/>
</dbReference>
<feature type="domain" description="Cadherin" evidence="4">
    <location>
        <begin position="533"/>
        <end position="641"/>
    </location>
</feature>
<dbReference type="EMBL" id="LN890655">
    <property type="protein sequence ID" value="CUS05096.2"/>
    <property type="molecule type" value="Genomic_DNA"/>
</dbReference>
<keyword evidence="1" id="KW-0812">Transmembrane</keyword>
<evidence type="ECO:0000313" key="6">
    <source>
        <dbReference type="Proteomes" id="UP000215027"/>
    </source>
</evidence>
<dbReference type="PANTHER" id="PTHR24026:SF126">
    <property type="entry name" value="PROTOCADHERIN FAT 4"/>
    <property type="match status" value="1"/>
</dbReference>
<dbReference type="InterPro" id="IPR002126">
    <property type="entry name" value="Cadherin-like_dom"/>
</dbReference>
<keyword evidence="2" id="KW-0472">Membrane</keyword>
<feature type="domain" description="Cadherin" evidence="4">
    <location>
        <begin position="135"/>
        <end position="237"/>
    </location>
</feature>
<dbReference type="SMART" id="SM00112">
    <property type="entry name" value="CA"/>
    <property type="match status" value="5"/>
</dbReference>
<keyword evidence="6" id="KW-1185">Reference proteome</keyword>
<dbReference type="KEGG" id="pbf:CFX0092_A3218"/>
<dbReference type="NCBIfam" id="TIGR01965">
    <property type="entry name" value="VCBS_repeat"/>
    <property type="match status" value="1"/>
</dbReference>
<dbReference type="InterPro" id="IPR040853">
    <property type="entry name" value="RapA2_cadherin-like"/>
</dbReference>
<proteinExistence type="predicted"/>
<dbReference type="InterPro" id="IPR013783">
    <property type="entry name" value="Ig-like_fold"/>
</dbReference>
<reference evidence="5" key="1">
    <citation type="submission" date="2016-01" db="EMBL/GenBank/DDBJ databases">
        <authorList>
            <person name="Mcilroy J.S."/>
            <person name="Karst M S."/>
            <person name="Albertsen M."/>
        </authorList>
    </citation>
    <scope>NUCLEOTIDE SEQUENCE</scope>
    <source>
        <strain evidence="5">Cfx-K</strain>
    </source>
</reference>
<feature type="domain" description="Cadherin" evidence="4">
    <location>
        <begin position="236"/>
        <end position="333"/>
    </location>
</feature>
<dbReference type="Gene3D" id="2.60.40.60">
    <property type="entry name" value="Cadherins"/>
    <property type="match status" value="4"/>
</dbReference>
<feature type="chain" id="PRO_5008240588" description="Cadherin domain-containing protein" evidence="3">
    <location>
        <begin position="30"/>
        <end position="1576"/>
    </location>
</feature>
<dbReference type="Pfam" id="PF17803">
    <property type="entry name" value="Cadherin_4"/>
    <property type="match status" value="2"/>
</dbReference>
<dbReference type="GO" id="GO:0005509">
    <property type="term" value="F:calcium ion binding"/>
    <property type="evidence" value="ECO:0007669"/>
    <property type="project" value="InterPro"/>
</dbReference>
<evidence type="ECO:0000256" key="2">
    <source>
        <dbReference type="ARBA" id="ARBA00022989"/>
    </source>
</evidence>
<dbReference type="GO" id="GO:0007156">
    <property type="term" value="P:homophilic cell adhesion via plasma membrane adhesion molecules"/>
    <property type="evidence" value="ECO:0007669"/>
    <property type="project" value="InterPro"/>
</dbReference>
<evidence type="ECO:0000256" key="1">
    <source>
        <dbReference type="ARBA" id="ARBA00022692"/>
    </source>
</evidence>
<keyword evidence="3" id="KW-0732">Signal</keyword>
<dbReference type="RefSeq" id="WP_162292497.1">
    <property type="nucleotide sequence ID" value="NZ_LN890655.1"/>
</dbReference>
<organism evidence="5 6">
    <name type="scientific">Candidatus Promineifilum breve</name>
    <dbReference type="NCBI Taxonomy" id="1806508"/>
    <lineage>
        <taxon>Bacteria</taxon>
        <taxon>Bacillati</taxon>
        <taxon>Chloroflexota</taxon>
        <taxon>Ardenticatenia</taxon>
        <taxon>Candidatus Promineifilales</taxon>
        <taxon>Candidatus Promineifilaceae</taxon>
        <taxon>Candidatus Promineifilum</taxon>
    </lineage>
</organism>
<feature type="domain" description="Cadherin" evidence="4">
    <location>
        <begin position="33"/>
        <end position="136"/>
    </location>
</feature>
<dbReference type="SUPFAM" id="SSF49313">
    <property type="entry name" value="Cadherin-like"/>
    <property type="match status" value="3"/>
</dbReference>
<keyword evidence="2" id="KW-1133">Transmembrane helix</keyword>
<gene>
    <name evidence="5" type="ORF">CFX0092_A3218</name>
</gene>
<protein>
    <recommendedName>
        <fullName evidence="4">Cadherin domain-containing protein</fullName>
    </recommendedName>
</protein>
<feature type="signal peptide" evidence="3">
    <location>
        <begin position="1"/>
        <end position="29"/>
    </location>
</feature>
<name>A0A160T4Q3_9CHLR</name>
<dbReference type="Gene3D" id="2.60.40.10">
    <property type="entry name" value="Immunoglobulins"/>
    <property type="match status" value="1"/>
</dbReference>
<sequence length="1576" mass="165584">MKTKSTVLSLGSLLAALAFILLAVSPVLALPPVINNQTLTIPENSPDGTFTDPSFIKAYDKEDKPLTYDVIGGDGETLFEVGFTTGQVTVIDGSLLDYETKKSYVLVVKVEDVEALSDSAEITINLVDESDEPPSMDDQTFNVPENTANSGTVGQLAFDDVDVNDTHTFTILSGNGTGLGAFQIDSTGKIAVKDTTQLNREATPQFVLTVKIQDEAGFSDTAQITINVTDINENPVVNDTTFTISEAAANGTVVGTVTATDPEGGALTFTRSGTTAFSINATTGQVTVADNTQLDYETHPTMTFVVTVTDPGGKTDTATITVTLDEFNDPPEIEGDGIDDVIVNEGTASKVVNLWSAFQDDEDEDAELTFLVWDVDNDALFDADPAISNANGTLFLDFAPNAAGVANITVRAFDQGGEHVDDTFEVNVNDSPVPAGYDNVTVNEDAPNALIDLYDGFTDDEQPSSALLYEVIGNSNPGLFSSVNINLPNLVLDFAADANGQANITIRATDSGGLSAQTTFNVKVNAVNDPPTTSGIADVSVGEDAPDTVIDLADAFDDKEDDPEQLVFEVEDNSNPNLFESVTVNPGLATLTLNYKPNTSGSAILTIKATDKGVPGVPNSSQSVETSFDVTVGGVNDAPTLTSFSKNTEEDVAIQFTLNDFTSKYSDEDGDPLVNIRIDTLPANGTLKLGDANVTANQVIPAAGVAGLIFVPAPNWDQGATTFEWNASDGAAFAAAPATVTINVSAKNDAPIVTNFEKFGQEGINVLFTETDFTGAFSDVDGDSLVKIKIDSLPGHGSLKLVNSPVTVNQQINKDSLKDLRYVPDQFFFGEDSFGWSGSDGAVYSSPATVKITLSPKNDPPALDLNGDGVGTGFTAKFVAGGNPVVIAGQGLDITDIDSTMMQSATIIIVNRQNGNKELLDANVAGTNITKEFSPGSGVLFLTGPDTIANFEKVLRTVDYEIAPDVANPNTDTVRNVSFRVYDGELNSNDAVSKVTVINPRIEITVTPPFQTVAKGETALFTIVVKNTGNVDLENIIVSSAAVPDCNRQFDELAAGQSLDAYACIISQVQERTDNEVVVTAQDKEVGSQVTDEDESIVRVLQDIIVDISTAPSVGDTLIKGQNAVFNVTVINPSEANLKAVEVKAFVDYDLAVEAAAPNAPIPATECDKVIGNLDAGDESTYSCTINNVQSSFQIEVRATGLIDGVIETDDFDIDEIGVLDLTLEAFSLPFTILAGQPTLVEFSLTLNNISNVPLTLSSLESNLHGNLLNAGNGAISANTCPGLNLAIPAGEVRSCSYEVTLILQPPALTNVITAVVANGGNKQMTVVDEALVSVADFSPLEVTLSADPPSLVAPGGIVNLTAQVTNNTTGDLTLDGLTDSIEGNLSGKGTCQTPRMIPGNGSYTCTYSVTVSGQQAGNIVTHVVTAIADAEEASDSVAISITSLSQTTIRLPVVSKMGVAGEPNNSVCSAMPIMPNVNNYYLADDTTDWYRVTLDSAAQLKVKLSGFMVEGQLVAYGGNCAAPGNPIGHNGDLGIVPNRELNLGLQPAGTYFIWVIANTVSASTAPYTLRVESTP</sequence>
<dbReference type="PANTHER" id="PTHR24026">
    <property type="entry name" value="FAT ATYPICAL CADHERIN-RELATED"/>
    <property type="match status" value="1"/>
</dbReference>
<evidence type="ECO:0000313" key="5">
    <source>
        <dbReference type="EMBL" id="CUS05096.2"/>
    </source>
</evidence>
<evidence type="ECO:0000259" key="4">
    <source>
        <dbReference type="PROSITE" id="PS50268"/>
    </source>
</evidence>
<dbReference type="Gene3D" id="2.60.120.380">
    <property type="match status" value="1"/>
</dbReference>
<dbReference type="PROSITE" id="PS50268">
    <property type="entry name" value="CADHERIN_2"/>
    <property type="match status" value="4"/>
</dbReference>